<dbReference type="EMBL" id="CP024996">
    <property type="protein sequence ID" value="AYR22460.1"/>
    <property type="molecule type" value="Genomic_DNA"/>
</dbReference>
<name>A0AAD0XFG8_9BURK</name>
<sequence>MNRLRSLRRPAVIVFLAMTLLFAQMLGFVHGIAHAGWVPGTLHSLISEALFDETEDDHAAASVATSAALGSDSGRDADAHDLHDVHAHHPHHSCLDYDAAALSVGVHFDFPPLPLLPPVRLLALWQAFASWDAPLNCHFFSRAPPR</sequence>
<accession>A0AAD0XFG8</accession>
<evidence type="ECO:0000313" key="1">
    <source>
        <dbReference type="EMBL" id="AYR22460.1"/>
    </source>
</evidence>
<dbReference type="RefSeq" id="WP_061790552.1">
    <property type="nucleotide sequence ID" value="NZ_CP024996.1"/>
</dbReference>
<reference evidence="1 2" key="1">
    <citation type="submission" date="2017-11" db="EMBL/GenBank/DDBJ databases">
        <title>Complete genome sequence of Herbaspirillum rubrisubalbicans DSM 11543.</title>
        <authorList>
            <person name="Chen M."/>
            <person name="An Q."/>
        </authorList>
    </citation>
    <scope>NUCLEOTIDE SEQUENCE [LARGE SCALE GENOMIC DNA]</scope>
    <source>
        <strain evidence="1 2">DSM 11543</strain>
    </source>
</reference>
<gene>
    <name evidence="1" type="ORF">RC54_00920</name>
</gene>
<dbReference type="Proteomes" id="UP000269199">
    <property type="component" value="Chromosome"/>
</dbReference>
<evidence type="ECO:0000313" key="2">
    <source>
        <dbReference type="Proteomes" id="UP000269199"/>
    </source>
</evidence>
<organism evidence="1 2">
    <name type="scientific">Herbaspirillum rubrisubalbicans</name>
    <dbReference type="NCBI Taxonomy" id="80842"/>
    <lineage>
        <taxon>Bacteria</taxon>
        <taxon>Pseudomonadati</taxon>
        <taxon>Pseudomonadota</taxon>
        <taxon>Betaproteobacteria</taxon>
        <taxon>Burkholderiales</taxon>
        <taxon>Oxalobacteraceae</taxon>
        <taxon>Herbaspirillum</taxon>
    </lineage>
</organism>
<evidence type="ECO:0008006" key="3">
    <source>
        <dbReference type="Google" id="ProtNLM"/>
    </source>
</evidence>
<proteinExistence type="predicted"/>
<protein>
    <recommendedName>
        <fullName evidence="3">DUF2946 domain-containing protein</fullName>
    </recommendedName>
</protein>
<dbReference type="AlphaFoldDB" id="A0AAD0XFG8"/>